<dbReference type="PANTHER" id="PTHR34135:SF1">
    <property type="entry name" value="GLYCOSYL HYDROLASE FAMILY 25"/>
    <property type="match status" value="1"/>
</dbReference>
<dbReference type="SUPFAM" id="SSF51445">
    <property type="entry name" value="(Trans)glycosidases"/>
    <property type="match status" value="1"/>
</dbReference>
<dbReference type="InterPro" id="IPR017853">
    <property type="entry name" value="GH"/>
</dbReference>
<dbReference type="Pfam" id="PF19087">
    <property type="entry name" value="DUF5776"/>
    <property type="match status" value="1"/>
</dbReference>
<dbReference type="KEGG" id="rst:ATY39_07740"/>
<protein>
    <recommendedName>
        <fullName evidence="1">DUF5776 domain-containing protein</fullName>
    </recommendedName>
</protein>
<gene>
    <name evidence="2" type="ORF">ATY39_07740</name>
</gene>
<dbReference type="PANTHER" id="PTHR34135">
    <property type="entry name" value="LYSOZYME"/>
    <property type="match status" value="1"/>
</dbReference>
<reference evidence="3" key="2">
    <citation type="submission" date="2016-03" db="EMBL/GenBank/DDBJ databases">
        <authorList>
            <person name="Ploux O."/>
        </authorList>
    </citation>
    <scope>NUCLEOTIDE SEQUENCE [LARGE SCALE GENOMIC DNA]</scope>
    <source>
        <strain evidence="3">PP9</strain>
    </source>
</reference>
<sequence length="183" mass="20777">MSDMKAGTNAFIAELRRLGAKKVGVYVAHHLYSEFNLDYSKADFVWIPRYANDGVSVIKTDYPCDLQQYTDKGKIAGIAGNVDLNRLNGTKTLDWFLGKEDVKSVSKPVNQGYYTKKYDRLVSLTDFGVYEDKEFKKELKSHKKGTKLDIIDIARTKNGTPRFIVCGGYCMANRKYVKAYTVK</sequence>
<evidence type="ECO:0000313" key="3">
    <source>
        <dbReference type="Proteomes" id="UP000076021"/>
    </source>
</evidence>
<dbReference type="GO" id="GO:0016052">
    <property type="term" value="P:carbohydrate catabolic process"/>
    <property type="evidence" value="ECO:0007669"/>
    <property type="project" value="TreeGrafter"/>
</dbReference>
<dbReference type="AlphaFoldDB" id="A0A143HC63"/>
<organism evidence="2 3">
    <name type="scientific">Rummeliibacillus stabekisii</name>
    <dbReference type="NCBI Taxonomy" id="241244"/>
    <lineage>
        <taxon>Bacteria</taxon>
        <taxon>Bacillati</taxon>
        <taxon>Bacillota</taxon>
        <taxon>Bacilli</taxon>
        <taxon>Bacillales</taxon>
        <taxon>Caryophanaceae</taxon>
        <taxon>Rummeliibacillus</taxon>
    </lineage>
</organism>
<dbReference type="InterPro" id="IPR044081">
    <property type="entry name" value="DUF5776"/>
</dbReference>
<proteinExistence type="predicted"/>
<evidence type="ECO:0000259" key="1">
    <source>
        <dbReference type="Pfam" id="PF19087"/>
    </source>
</evidence>
<feature type="domain" description="DUF5776" evidence="1">
    <location>
        <begin position="113"/>
        <end position="177"/>
    </location>
</feature>
<reference evidence="2 3" key="1">
    <citation type="journal article" date="2016" name="Genome Announc.">
        <title>Whole-Genome Sequence of Rummeliibacillus stabekisii Strain PP9 Isolated from Antarctic Soil.</title>
        <authorList>
            <person name="da Mota F.F."/>
            <person name="Vollu R.E."/>
            <person name="Jurelevicius D."/>
            <person name="Seldin L."/>
        </authorList>
    </citation>
    <scope>NUCLEOTIDE SEQUENCE [LARGE SCALE GENOMIC DNA]</scope>
    <source>
        <strain evidence="2 3">PP9</strain>
    </source>
</reference>
<dbReference type="Gene3D" id="3.20.20.80">
    <property type="entry name" value="Glycosidases"/>
    <property type="match status" value="1"/>
</dbReference>
<dbReference type="EMBL" id="CP014806">
    <property type="protein sequence ID" value="AMW99367.1"/>
    <property type="molecule type" value="Genomic_DNA"/>
</dbReference>
<name>A0A143HC63_9BACL</name>
<dbReference type="STRING" id="241244.ATY39_07740"/>
<keyword evidence="3" id="KW-1185">Reference proteome</keyword>
<evidence type="ECO:0000313" key="2">
    <source>
        <dbReference type="EMBL" id="AMW99367.1"/>
    </source>
</evidence>
<dbReference type="Proteomes" id="UP000076021">
    <property type="component" value="Chromosome"/>
</dbReference>
<accession>A0A143HC63</accession>